<organism evidence="1 2">
    <name type="scientific">BD1-7 clade bacterium</name>
    <dbReference type="NCBI Taxonomy" id="2029982"/>
    <lineage>
        <taxon>Bacteria</taxon>
        <taxon>Pseudomonadati</taxon>
        <taxon>Pseudomonadota</taxon>
        <taxon>Gammaproteobacteria</taxon>
        <taxon>Cellvibrionales</taxon>
        <taxon>Spongiibacteraceae</taxon>
        <taxon>BD1-7 clade</taxon>
    </lineage>
</organism>
<dbReference type="EMBL" id="CACSIO010000011">
    <property type="protein sequence ID" value="CAA0104094.1"/>
    <property type="molecule type" value="Genomic_DNA"/>
</dbReference>
<dbReference type="Proteomes" id="UP000441399">
    <property type="component" value="Unassembled WGS sequence"/>
</dbReference>
<name>A0A5S9PJ54_9GAMM</name>
<accession>A0A5S9PJ54</accession>
<evidence type="ECO:0000313" key="2">
    <source>
        <dbReference type="Proteomes" id="UP000441399"/>
    </source>
</evidence>
<sequence>MFVVVLLARDRGHVAISAGVRGLANLRGYKKIYACRSAGIERARHLFYQLIVDQGFVSDAFCLDPPCKVGFSFNIVFPEQLADNVMQTRRIRFFTLLP</sequence>
<reference evidence="1 2" key="1">
    <citation type="submission" date="2019-11" db="EMBL/GenBank/DDBJ databases">
        <authorList>
            <person name="Holert J."/>
        </authorList>
    </citation>
    <scope>NUCLEOTIDE SEQUENCE [LARGE SCALE GENOMIC DNA]</scope>
    <source>
        <strain evidence="1">SB11_3</strain>
    </source>
</reference>
<keyword evidence="2" id="KW-1185">Reference proteome</keyword>
<gene>
    <name evidence="1" type="ORF">OPDIPICF_04609</name>
</gene>
<evidence type="ECO:0000313" key="1">
    <source>
        <dbReference type="EMBL" id="CAA0104094.1"/>
    </source>
</evidence>
<protein>
    <submittedName>
        <fullName evidence="1">Uncharacterized protein</fullName>
    </submittedName>
</protein>
<dbReference type="AlphaFoldDB" id="A0A5S9PJ54"/>
<proteinExistence type="predicted"/>